<dbReference type="Proteomes" id="UP000559626">
    <property type="component" value="Unassembled WGS sequence"/>
</dbReference>
<evidence type="ECO:0000313" key="2">
    <source>
        <dbReference type="Proteomes" id="UP000559626"/>
    </source>
</evidence>
<evidence type="ECO:0000313" key="1">
    <source>
        <dbReference type="EMBL" id="NML67606.1"/>
    </source>
</evidence>
<accession>A0A7Y0FPG0</accession>
<sequence length="145" mass="16070">MITDRLDNLARALGALPELLTYATEQVVQDNAFLLELDNQQQLAAGLDSQDRPITPEYAPLTRLLKQEQGLDPSKVTLRDTGAYYASIVAQVRGQELDFQADDPNDLAGKYGEDILGLSPEAKETFQEEVVRPDLEQQARRALGL</sequence>
<dbReference type="EMBL" id="JABBGH010000003">
    <property type="protein sequence ID" value="NML67606.1"/>
    <property type="molecule type" value="Genomic_DNA"/>
</dbReference>
<name>A0A7Y0FPG0_9BACT</name>
<dbReference type="AlphaFoldDB" id="A0A7Y0FPG0"/>
<reference evidence="1 2" key="1">
    <citation type="submission" date="2020-04" db="EMBL/GenBank/DDBJ databases">
        <title>Hymenobacter polaris sp. nov., isolated from Arctic soil.</title>
        <authorList>
            <person name="Dahal R.H."/>
        </authorList>
    </citation>
    <scope>NUCLEOTIDE SEQUENCE [LARGE SCALE GENOMIC DNA]</scope>
    <source>
        <strain evidence="1 2">RP-2-7</strain>
    </source>
</reference>
<dbReference type="RefSeq" id="WP_169533259.1">
    <property type="nucleotide sequence ID" value="NZ_JABBGH010000003.1"/>
</dbReference>
<keyword evidence="2" id="KW-1185">Reference proteome</keyword>
<organism evidence="1 2">
    <name type="scientific">Hymenobacter polaris</name>
    <dbReference type="NCBI Taxonomy" id="2682546"/>
    <lineage>
        <taxon>Bacteria</taxon>
        <taxon>Pseudomonadati</taxon>
        <taxon>Bacteroidota</taxon>
        <taxon>Cytophagia</taxon>
        <taxon>Cytophagales</taxon>
        <taxon>Hymenobacteraceae</taxon>
        <taxon>Hymenobacter</taxon>
    </lineage>
</organism>
<comment type="caution">
    <text evidence="1">The sequence shown here is derived from an EMBL/GenBank/DDBJ whole genome shotgun (WGS) entry which is preliminary data.</text>
</comment>
<proteinExistence type="predicted"/>
<gene>
    <name evidence="1" type="ORF">HHL22_20590</name>
</gene>
<protein>
    <submittedName>
        <fullName evidence="1">Uncharacterized protein</fullName>
    </submittedName>
</protein>